<dbReference type="CDD" id="cd18540">
    <property type="entry name" value="ABC_6TM_exporter_like"/>
    <property type="match status" value="1"/>
</dbReference>
<evidence type="ECO:0000256" key="3">
    <source>
        <dbReference type="ARBA" id="ARBA00022741"/>
    </source>
</evidence>
<evidence type="ECO:0000256" key="4">
    <source>
        <dbReference type="ARBA" id="ARBA00022840"/>
    </source>
</evidence>
<dbReference type="PROSITE" id="PS50893">
    <property type="entry name" value="ABC_TRANSPORTER_2"/>
    <property type="match status" value="1"/>
</dbReference>
<sequence>MSEQTQFEEKEYSSQFDVALWRKIFRFGKALYPVIGLLILIMIGVAILDGIFPQLTRYALDVLIPIAQDPDSAPLISRFIFRYGLLALLQGFNVWALIMIAGIIEVRLVYTLREKAFQRLQQLSFSYYDRTPAGWIIARMTSDAQKLGDTIAWGIVDLVWGTTMMLTIIVFMVVMQPLLAAITLVFVPPLLVITFWFQKRILAAQRKARKANSIVTGAFNEGLQGGRTTKALGIEKYNYKEFAEKTQTLRNHSIRAARLSALFFPIVISLAAMGAALALGAGGQFLLKGIISFGTLVAFINYAMMFFDPAREVARVLSEFQAAQASAERLVGLISTEPEIVDRPGALEGTTVQGELVLDRISFRYGPDNPWIFKDFSLQVPAGQTLAVVGETGCGKSTLVNLICRFYEPEAGNIYIDELDYRERTQHWLHSQLGYVLQTPLLFSGTVRENIRYGRLDATDEDIYRAARDANALAFIERLEHDFDTLVGEGGALLSVGQKQLISLARALVADPRIIVLDEATSSVDTETEVLIQGAISRLLSGRTSIVIAHRLSTIRNADRIILLDKGRIVEDGNHQSLMARHGMYWKLYTQQFLSEDAFIQAAGA</sequence>
<proteinExistence type="predicted"/>
<feature type="transmembrane region" description="Helical" evidence="7">
    <location>
        <begin position="259"/>
        <end position="279"/>
    </location>
</feature>
<keyword evidence="5 7" id="KW-1133">Transmembrane helix</keyword>
<dbReference type="Pfam" id="PF00664">
    <property type="entry name" value="ABC_membrane"/>
    <property type="match status" value="1"/>
</dbReference>
<dbReference type="GO" id="GO:0015421">
    <property type="term" value="F:ABC-type oligopeptide transporter activity"/>
    <property type="evidence" value="ECO:0007669"/>
    <property type="project" value="TreeGrafter"/>
</dbReference>
<evidence type="ECO:0000256" key="7">
    <source>
        <dbReference type="SAM" id="Phobius"/>
    </source>
</evidence>
<feature type="transmembrane region" description="Helical" evidence="7">
    <location>
        <begin position="30"/>
        <end position="52"/>
    </location>
</feature>
<evidence type="ECO:0000259" key="9">
    <source>
        <dbReference type="PROSITE" id="PS50929"/>
    </source>
</evidence>
<evidence type="ECO:0000256" key="2">
    <source>
        <dbReference type="ARBA" id="ARBA00022692"/>
    </source>
</evidence>
<organism evidence="10">
    <name type="scientific">Gracilinema caldarium</name>
    <dbReference type="NCBI Taxonomy" id="215591"/>
    <lineage>
        <taxon>Bacteria</taxon>
        <taxon>Pseudomonadati</taxon>
        <taxon>Spirochaetota</taxon>
        <taxon>Spirochaetia</taxon>
        <taxon>Spirochaetales</taxon>
        <taxon>Breznakiellaceae</taxon>
        <taxon>Gracilinema</taxon>
    </lineage>
</organism>
<dbReference type="GO" id="GO:0005524">
    <property type="term" value="F:ATP binding"/>
    <property type="evidence" value="ECO:0007669"/>
    <property type="project" value="UniProtKB-KW"/>
</dbReference>
<protein>
    <submittedName>
        <fullName evidence="10">ABC transporter ATP-binding protein</fullName>
    </submittedName>
</protein>
<feature type="domain" description="ABC transmembrane type-1" evidence="9">
    <location>
        <begin position="37"/>
        <end position="322"/>
    </location>
</feature>
<dbReference type="AlphaFoldDB" id="A0A7C3EIY5"/>
<dbReference type="FunFam" id="3.40.50.300:FF:000218">
    <property type="entry name" value="Multidrug ABC transporter ATP-binding protein"/>
    <property type="match status" value="1"/>
</dbReference>
<evidence type="ECO:0000256" key="5">
    <source>
        <dbReference type="ARBA" id="ARBA00022989"/>
    </source>
</evidence>
<comment type="subcellular location">
    <subcellularLocation>
        <location evidence="1">Cell membrane</location>
        <topology evidence="1">Multi-pass membrane protein</topology>
    </subcellularLocation>
</comment>
<dbReference type="Pfam" id="PF00005">
    <property type="entry name" value="ABC_tran"/>
    <property type="match status" value="1"/>
</dbReference>
<dbReference type="InterPro" id="IPR003439">
    <property type="entry name" value="ABC_transporter-like_ATP-bd"/>
</dbReference>
<keyword evidence="3" id="KW-0547">Nucleotide-binding</keyword>
<feature type="transmembrane region" description="Helical" evidence="7">
    <location>
        <begin position="178"/>
        <end position="197"/>
    </location>
</feature>
<dbReference type="InterPro" id="IPR011527">
    <property type="entry name" value="ABC1_TM_dom"/>
</dbReference>
<feature type="transmembrane region" description="Helical" evidence="7">
    <location>
        <begin position="92"/>
        <end position="110"/>
    </location>
</feature>
<dbReference type="PROSITE" id="PS00211">
    <property type="entry name" value="ABC_TRANSPORTER_1"/>
    <property type="match status" value="1"/>
</dbReference>
<evidence type="ECO:0000256" key="1">
    <source>
        <dbReference type="ARBA" id="ARBA00004651"/>
    </source>
</evidence>
<accession>A0A7C3EIY5</accession>
<keyword evidence="2 7" id="KW-0812">Transmembrane</keyword>
<dbReference type="GO" id="GO:0005886">
    <property type="term" value="C:plasma membrane"/>
    <property type="evidence" value="ECO:0007669"/>
    <property type="project" value="UniProtKB-SubCell"/>
</dbReference>
<dbReference type="SUPFAM" id="SSF90123">
    <property type="entry name" value="ABC transporter transmembrane region"/>
    <property type="match status" value="1"/>
</dbReference>
<feature type="transmembrane region" description="Helical" evidence="7">
    <location>
        <begin position="150"/>
        <end position="172"/>
    </location>
</feature>
<dbReference type="GO" id="GO:0016887">
    <property type="term" value="F:ATP hydrolysis activity"/>
    <property type="evidence" value="ECO:0007669"/>
    <property type="project" value="InterPro"/>
</dbReference>
<feature type="transmembrane region" description="Helical" evidence="7">
    <location>
        <begin position="285"/>
        <end position="307"/>
    </location>
</feature>
<dbReference type="EMBL" id="DSVL01000029">
    <property type="protein sequence ID" value="HFH28069.1"/>
    <property type="molecule type" value="Genomic_DNA"/>
</dbReference>
<evidence type="ECO:0000256" key="6">
    <source>
        <dbReference type="ARBA" id="ARBA00023136"/>
    </source>
</evidence>
<dbReference type="InterPro" id="IPR036640">
    <property type="entry name" value="ABC1_TM_sf"/>
</dbReference>
<dbReference type="InterPro" id="IPR003593">
    <property type="entry name" value="AAA+_ATPase"/>
</dbReference>
<dbReference type="CDD" id="cd03254">
    <property type="entry name" value="ABCC_Glucan_exporter_like"/>
    <property type="match status" value="1"/>
</dbReference>
<gene>
    <name evidence="10" type="ORF">ENS59_00940</name>
</gene>
<dbReference type="SUPFAM" id="SSF52540">
    <property type="entry name" value="P-loop containing nucleoside triphosphate hydrolases"/>
    <property type="match status" value="1"/>
</dbReference>
<evidence type="ECO:0000259" key="8">
    <source>
        <dbReference type="PROSITE" id="PS50893"/>
    </source>
</evidence>
<dbReference type="Gene3D" id="1.20.1560.10">
    <property type="entry name" value="ABC transporter type 1, transmembrane domain"/>
    <property type="match status" value="1"/>
</dbReference>
<keyword evidence="6 7" id="KW-0472">Membrane</keyword>
<comment type="caution">
    <text evidence="10">The sequence shown here is derived from an EMBL/GenBank/DDBJ whole genome shotgun (WGS) entry which is preliminary data.</text>
</comment>
<dbReference type="InterPro" id="IPR027417">
    <property type="entry name" value="P-loop_NTPase"/>
</dbReference>
<reference evidence="10" key="1">
    <citation type="journal article" date="2020" name="mSystems">
        <title>Genome- and Community-Level Interaction Insights into Carbon Utilization and Element Cycling Functions of Hydrothermarchaeota in Hydrothermal Sediment.</title>
        <authorList>
            <person name="Zhou Z."/>
            <person name="Liu Y."/>
            <person name="Xu W."/>
            <person name="Pan J."/>
            <person name="Luo Z.H."/>
            <person name="Li M."/>
        </authorList>
    </citation>
    <scope>NUCLEOTIDE SEQUENCE [LARGE SCALE GENOMIC DNA]</scope>
    <source>
        <strain evidence="10">SpSt-503</strain>
    </source>
</reference>
<name>A0A7C3EIY5_9SPIR</name>
<dbReference type="PANTHER" id="PTHR43394">
    <property type="entry name" value="ATP-DEPENDENT PERMEASE MDL1, MITOCHONDRIAL"/>
    <property type="match status" value="1"/>
</dbReference>
<dbReference type="PROSITE" id="PS50929">
    <property type="entry name" value="ABC_TM1F"/>
    <property type="match status" value="1"/>
</dbReference>
<feature type="domain" description="ABC transporter" evidence="8">
    <location>
        <begin position="356"/>
        <end position="591"/>
    </location>
</feature>
<dbReference type="PANTHER" id="PTHR43394:SF1">
    <property type="entry name" value="ATP-BINDING CASSETTE SUB-FAMILY B MEMBER 10, MITOCHONDRIAL"/>
    <property type="match status" value="1"/>
</dbReference>
<dbReference type="SMART" id="SM00382">
    <property type="entry name" value="AAA"/>
    <property type="match status" value="1"/>
</dbReference>
<dbReference type="Gene3D" id="3.40.50.300">
    <property type="entry name" value="P-loop containing nucleotide triphosphate hydrolases"/>
    <property type="match status" value="1"/>
</dbReference>
<evidence type="ECO:0000313" key="10">
    <source>
        <dbReference type="EMBL" id="HFH28069.1"/>
    </source>
</evidence>
<dbReference type="InterPro" id="IPR039421">
    <property type="entry name" value="Type_1_exporter"/>
</dbReference>
<dbReference type="InterPro" id="IPR017871">
    <property type="entry name" value="ABC_transporter-like_CS"/>
</dbReference>
<keyword evidence="4 10" id="KW-0067">ATP-binding</keyword>